<dbReference type="InterPro" id="IPR003150">
    <property type="entry name" value="DNA-bd_RFX"/>
</dbReference>
<protein>
    <submittedName>
        <fullName evidence="3">Regulatory factor X, 4 (Influences HLA class II expression)</fullName>
    </submittedName>
</protein>
<keyword evidence="4" id="KW-1185">Reference proteome</keyword>
<name>A0ABV0Q407_9TELE</name>
<evidence type="ECO:0000313" key="3">
    <source>
        <dbReference type="EMBL" id="MEQ2190526.1"/>
    </source>
</evidence>
<dbReference type="Gene3D" id="1.10.10.10">
    <property type="entry name" value="Winged helix-like DNA-binding domain superfamily/Winged helix DNA-binding domain"/>
    <property type="match status" value="1"/>
</dbReference>
<evidence type="ECO:0000313" key="4">
    <source>
        <dbReference type="Proteomes" id="UP001434883"/>
    </source>
</evidence>
<dbReference type="PANTHER" id="PTHR12619:SF5">
    <property type="entry name" value="TRANSCRIPTION FACTOR RFX4"/>
    <property type="match status" value="1"/>
</dbReference>
<gene>
    <name evidence="3" type="primary">RFX4_2</name>
    <name evidence="3" type="ORF">XENOCAPTIV_029039</name>
</gene>
<sequence>MCFRLFPQPQQIIRQQFPALTTRRLGTRGQSKYHYYGIAVKETSPYYDVMYSKKGAAWVNETGKKEVTKQTVAYSPRSKLGTLLPEFPNVKDLNLPASLPEERVQSFLLHFWQGMPPHMLPVLGSTTVVNIVGVCDSILYKAISGASRTVINSADITFQMLEDWRNVDLNSITKQTLYTMEDSQEEHRQLIMHLYQEFDHLLEEQSPIEAYIEWLDSMVDRCVVKFLLMWSCFGTRVIRDMTLHSAPSFGSFHLIHLMFDDYVLYLLESLHFQERANDLMRAMKGEGSTGEATAAEVPVGNKVTYVVQLRY</sequence>
<dbReference type="SUPFAM" id="SSF46785">
    <property type="entry name" value="Winged helix' DNA-binding domain"/>
    <property type="match status" value="1"/>
</dbReference>
<keyword evidence="1" id="KW-0238">DNA-binding</keyword>
<accession>A0ABV0Q407</accession>
<dbReference type="PANTHER" id="PTHR12619">
    <property type="entry name" value="RFX TRANSCRIPTION FACTOR FAMILY"/>
    <property type="match status" value="1"/>
</dbReference>
<comment type="caution">
    <text evidence="3">The sequence shown here is derived from an EMBL/GenBank/DDBJ whole genome shotgun (WGS) entry which is preliminary data.</text>
</comment>
<proteinExistence type="predicted"/>
<dbReference type="Proteomes" id="UP001434883">
    <property type="component" value="Unassembled WGS sequence"/>
</dbReference>
<evidence type="ECO:0000256" key="1">
    <source>
        <dbReference type="ARBA" id="ARBA00023125"/>
    </source>
</evidence>
<dbReference type="InterPro" id="IPR039779">
    <property type="entry name" value="RFX-like"/>
</dbReference>
<dbReference type="InterPro" id="IPR057321">
    <property type="entry name" value="RFX1-4/6/8-like_BCD"/>
</dbReference>
<organism evidence="3 4">
    <name type="scientific">Xenoophorus captivus</name>
    <dbReference type="NCBI Taxonomy" id="1517983"/>
    <lineage>
        <taxon>Eukaryota</taxon>
        <taxon>Metazoa</taxon>
        <taxon>Chordata</taxon>
        <taxon>Craniata</taxon>
        <taxon>Vertebrata</taxon>
        <taxon>Euteleostomi</taxon>
        <taxon>Actinopterygii</taxon>
        <taxon>Neopterygii</taxon>
        <taxon>Teleostei</taxon>
        <taxon>Neoteleostei</taxon>
        <taxon>Acanthomorphata</taxon>
        <taxon>Ovalentaria</taxon>
        <taxon>Atherinomorphae</taxon>
        <taxon>Cyprinodontiformes</taxon>
        <taxon>Goodeidae</taxon>
        <taxon>Xenoophorus</taxon>
    </lineage>
</organism>
<dbReference type="EMBL" id="JAHRIN010000080">
    <property type="protein sequence ID" value="MEQ2190526.1"/>
    <property type="molecule type" value="Genomic_DNA"/>
</dbReference>
<evidence type="ECO:0000259" key="2">
    <source>
        <dbReference type="PROSITE" id="PS51526"/>
    </source>
</evidence>
<reference evidence="3 4" key="1">
    <citation type="submission" date="2021-06" db="EMBL/GenBank/DDBJ databases">
        <authorList>
            <person name="Palmer J.M."/>
        </authorList>
    </citation>
    <scope>NUCLEOTIDE SEQUENCE [LARGE SCALE GENOMIC DNA]</scope>
    <source>
        <strain evidence="3 4">XC_2019</strain>
        <tissue evidence="3">Muscle</tissue>
    </source>
</reference>
<dbReference type="Pfam" id="PF25340">
    <property type="entry name" value="BCD_RFX"/>
    <property type="match status" value="2"/>
</dbReference>
<dbReference type="PROSITE" id="PS51526">
    <property type="entry name" value="RFX_DBD"/>
    <property type="match status" value="1"/>
</dbReference>
<feature type="domain" description="RFX-type winged-helix" evidence="2">
    <location>
        <begin position="1"/>
        <end position="42"/>
    </location>
</feature>
<dbReference type="Pfam" id="PF02257">
    <property type="entry name" value="RFX_DNA_binding"/>
    <property type="match status" value="1"/>
</dbReference>
<dbReference type="InterPro" id="IPR036390">
    <property type="entry name" value="WH_DNA-bd_sf"/>
</dbReference>
<dbReference type="InterPro" id="IPR036388">
    <property type="entry name" value="WH-like_DNA-bd_sf"/>
</dbReference>